<evidence type="ECO:0000313" key="12">
    <source>
        <dbReference type="RefSeq" id="XP_011304111.1"/>
    </source>
</evidence>
<keyword evidence="11" id="KW-1185">Reference proteome</keyword>
<organism evidence="11 12">
    <name type="scientific">Fopius arisanus</name>
    <dbReference type="NCBI Taxonomy" id="64838"/>
    <lineage>
        <taxon>Eukaryota</taxon>
        <taxon>Metazoa</taxon>
        <taxon>Ecdysozoa</taxon>
        <taxon>Arthropoda</taxon>
        <taxon>Hexapoda</taxon>
        <taxon>Insecta</taxon>
        <taxon>Pterygota</taxon>
        <taxon>Neoptera</taxon>
        <taxon>Endopterygota</taxon>
        <taxon>Hymenoptera</taxon>
        <taxon>Apocrita</taxon>
        <taxon>Ichneumonoidea</taxon>
        <taxon>Braconidae</taxon>
        <taxon>Opiinae</taxon>
        <taxon>Fopius</taxon>
    </lineage>
</organism>
<accession>A0A9R1U1U9</accession>
<dbReference type="GO" id="GO:0005886">
    <property type="term" value="C:plasma membrane"/>
    <property type="evidence" value="ECO:0007669"/>
    <property type="project" value="UniProtKB-SubCell"/>
</dbReference>
<evidence type="ECO:0000256" key="9">
    <source>
        <dbReference type="ARBA" id="ARBA00023224"/>
    </source>
</evidence>
<evidence type="ECO:0000256" key="3">
    <source>
        <dbReference type="ARBA" id="ARBA00022606"/>
    </source>
</evidence>
<comment type="subcellular location">
    <subcellularLocation>
        <location evidence="1 10">Cell membrane</location>
        <topology evidence="1 10">Multi-pass membrane protein</topology>
    </subcellularLocation>
</comment>
<evidence type="ECO:0000313" key="11">
    <source>
        <dbReference type="Proteomes" id="UP000694866"/>
    </source>
</evidence>
<gene>
    <name evidence="12" type="primary">LOC105267155</name>
</gene>
<evidence type="ECO:0000256" key="2">
    <source>
        <dbReference type="ARBA" id="ARBA00022475"/>
    </source>
</evidence>
<keyword evidence="7 10" id="KW-0472">Membrane</keyword>
<evidence type="ECO:0000256" key="6">
    <source>
        <dbReference type="ARBA" id="ARBA00022989"/>
    </source>
</evidence>
<dbReference type="Proteomes" id="UP000694866">
    <property type="component" value="Unplaced"/>
</dbReference>
<dbReference type="Pfam" id="PF02949">
    <property type="entry name" value="7tm_6"/>
    <property type="match status" value="1"/>
</dbReference>
<keyword evidence="3 10" id="KW-0716">Sensory transduction</keyword>
<dbReference type="RefSeq" id="XP_011304111.1">
    <property type="nucleotide sequence ID" value="XM_011305809.1"/>
</dbReference>
<dbReference type="GeneID" id="105267155"/>
<evidence type="ECO:0000256" key="5">
    <source>
        <dbReference type="ARBA" id="ARBA00022725"/>
    </source>
</evidence>
<name>A0A9R1U1U9_9HYME</name>
<evidence type="ECO:0000256" key="10">
    <source>
        <dbReference type="RuleBase" id="RU351113"/>
    </source>
</evidence>
<dbReference type="AlphaFoldDB" id="A0A9R1U1U9"/>
<dbReference type="GO" id="GO:0004984">
    <property type="term" value="F:olfactory receptor activity"/>
    <property type="evidence" value="ECO:0007669"/>
    <property type="project" value="InterPro"/>
</dbReference>
<dbReference type="OrthoDB" id="6597368at2759"/>
<feature type="transmembrane region" description="Helical" evidence="10">
    <location>
        <begin position="31"/>
        <end position="53"/>
    </location>
</feature>
<evidence type="ECO:0000256" key="1">
    <source>
        <dbReference type="ARBA" id="ARBA00004651"/>
    </source>
</evidence>
<protein>
    <recommendedName>
        <fullName evidence="10">Odorant receptor</fullName>
    </recommendedName>
</protein>
<evidence type="ECO:0000256" key="8">
    <source>
        <dbReference type="ARBA" id="ARBA00023170"/>
    </source>
</evidence>
<dbReference type="InterPro" id="IPR004117">
    <property type="entry name" value="7tm6_olfct_rcpt"/>
</dbReference>
<reference evidence="12" key="1">
    <citation type="submission" date="2025-08" db="UniProtKB">
        <authorList>
            <consortium name="RefSeq"/>
        </authorList>
    </citation>
    <scope>IDENTIFICATION</scope>
    <source>
        <strain evidence="12">USDA-PBARC FA_bdor</strain>
        <tissue evidence="12">Whole organism</tissue>
    </source>
</reference>
<dbReference type="PANTHER" id="PTHR21137:SF35">
    <property type="entry name" value="ODORANT RECEPTOR 19A-RELATED"/>
    <property type="match status" value="1"/>
</dbReference>
<keyword evidence="2" id="KW-1003">Cell membrane</keyword>
<dbReference type="GO" id="GO:0005549">
    <property type="term" value="F:odorant binding"/>
    <property type="evidence" value="ECO:0007669"/>
    <property type="project" value="InterPro"/>
</dbReference>
<sequence length="393" mass="45469">MLPYSFTILQILGFCRSVNWQKGWKTTLYDCYTYTMLFLLYTNAVFQSIYVFSSIESVDALIDNTFILLTTISSGFKATRFVMRREEIIRLLRIYRNHPCAPQDQAEEFIQSKYHRVIHNLSLCYISFTMATVTFQTSAQWRLAIPQRELIYKSWLPYDNSHPLAFWLSHVHQMICQFADASVSCTYGVIVAAMMINISGQFVILSHRLENLRESVGYQDKEGITKIRDHGTHDEIVDMERKKLAECIQHHLHIFDCFERSNDVFSGTMLGQYMASAFILCGTIYKVSKMTGLDPELIGIVMYLTCMLFDIFLPCYFGHEVTTESFRVSHGVYNMDWSELKIPTQKSLILIMNRSLKPLTFTSGYIVQLSLDSFGGLIKTSYSIFNLLKQQSN</sequence>
<comment type="similarity">
    <text evidence="10">Belongs to the insect chemoreceptor superfamily. Heteromeric odorant receptor channel (TC 1.A.69) family.</text>
</comment>
<evidence type="ECO:0000256" key="7">
    <source>
        <dbReference type="ARBA" id="ARBA00023136"/>
    </source>
</evidence>
<evidence type="ECO:0000256" key="4">
    <source>
        <dbReference type="ARBA" id="ARBA00022692"/>
    </source>
</evidence>
<comment type="caution">
    <text evidence="10">Lacks conserved residue(s) required for the propagation of feature annotation.</text>
</comment>
<dbReference type="KEGG" id="fas:105267155"/>
<keyword evidence="8 10" id="KW-0675">Receptor</keyword>
<feature type="transmembrane region" description="Helical" evidence="10">
    <location>
        <begin position="297"/>
        <end position="317"/>
    </location>
</feature>
<dbReference type="PANTHER" id="PTHR21137">
    <property type="entry name" value="ODORANT RECEPTOR"/>
    <property type="match status" value="1"/>
</dbReference>
<keyword evidence="9 10" id="KW-0807">Transducer</keyword>
<dbReference type="GO" id="GO:0007165">
    <property type="term" value="P:signal transduction"/>
    <property type="evidence" value="ECO:0007669"/>
    <property type="project" value="UniProtKB-KW"/>
</dbReference>
<keyword evidence="5 10" id="KW-0552">Olfaction</keyword>
<proteinExistence type="inferred from homology"/>
<keyword evidence="4 10" id="KW-0812">Transmembrane</keyword>
<keyword evidence="6 10" id="KW-1133">Transmembrane helix</keyword>